<evidence type="ECO:0000313" key="1">
    <source>
        <dbReference type="EMBL" id="KAK3511232.1"/>
    </source>
</evidence>
<dbReference type="EMBL" id="JAUCMX010000025">
    <property type="protein sequence ID" value="KAK3511232.1"/>
    <property type="molecule type" value="Genomic_DNA"/>
</dbReference>
<keyword evidence="2" id="KW-1185">Reference proteome</keyword>
<evidence type="ECO:0000313" key="2">
    <source>
        <dbReference type="Proteomes" id="UP001274896"/>
    </source>
</evidence>
<reference evidence="1" key="1">
    <citation type="submission" date="2023-06" db="EMBL/GenBank/DDBJ databases">
        <title>Male Hemibagrus guttatus genome.</title>
        <authorList>
            <person name="Bian C."/>
        </authorList>
    </citation>
    <scope>NUCLEOTIDE SEQUENCE</scope>
    <source>
        <strain evidence="1">Male_cb2023</strain>
        <tissue evidence="1">Muscle</tissue>
    </source>
</reference>
<proteinExistence type="predicted"/>
<dbReference type="AlphaFoldDB" id="A0AAE0UNK2"/>
<accession>A0AAE0UNK2</accession>
<name>A0AAE0UNK2_9TELE</name>
<comment type="caution">
    <text evidence="1">The sequence shown here is derived from an EMBL/GenBank/DDBJ whole genome shotgun (WGS) entry which is preliminary data.</text>
</comment>
<sequence>MQGLQEGTCDQNVPDVEVSSPVAQLDVRVDPVHSTFNKIIPQPLIEKLSLLGLNTSLCNWILDFLTGRPQTTSQHTEVQQLKAWCKANNLFLNVDKTKEMVVDFRRVHSGNSPLFIDESSVEIEKSTKLHLAENFTWSLNTSSISKKAQQ</sequence>
<organism evidence="1 2">
    <name type="scientific">Hemibagrus guttatus</name>
    <dbReference type="NCBI Taxonomy" id="175788"/>
    <lineage>
        <taxon>Eukaryota</taxon>
        <taxon>Metazoa</taxon>
        <taxon>Chordata</taxon>
        <taxon>Craniata</taxon>
        <taxon>Vertebrata</taxon>
        <taxon>Euteleostomi</taxon>
        <taxon>Actinopterygii</taxon>
        <taxon>Neopterygii</taxon>
        <taxon>Teleostei</taxon>
        <taxon>Ostariophysi</taxon>
        <taxon>Siluriformes</taxon>
        <taxon>Bagridae</taxon>
        <taxon>Hemibagrus</taxon>
    </lineage>
</organism>
<protein>
    <submittedName>
        <fullName evidence="1">Uncharacterized protein</fullName>
    </submittedName>
</protein>
<dbReference type="Proteomes" id="UP001274896">
    <property type="component" value="Unassembled WGS sequence"/>
</dbReference>
<gene>
    <name evidence="1" type="ORF">QTP70_033619</name>
</gene>